<evidence type="ECO:0000313" key="2">
    <source>
        <dbReference type="Proteomes" id="UP000789920"/>
    </source>
</evidence>
<gene>
    <name evidence="1" type="ORF">RPERSI_LOCUS19816</name>
</gene>
<proteinExistence type="predicted"/>
<evidence type="ECO:0000313" key="1">
    <source>
        <dbReference type="EMBL" id="CAG8794719.1"/>
    </source>
</evidence>
<feature type="non-terminal residue" evidence="1">
    <location>
        <position position="1"/>
    </location>
</feature>
<comment type="caution">
    <text evidence="1">The sequence shown here is derived from an EMBL/GenBank/DDBJ whole genome shotgun (WGS) entry which is preliminary data.</text>
</comment>
<keyword evidence="2" id="KW-1185">Reference proteome</keyword>
<name>A0ACA9RIZ1_9GLOM</name>
<reference evidence="1" key="1">
    <citation type="submission" date="2021-06" db="EMBL/GenBank/DDBJ databases">
        <authorList>
            <person name="Kallberg Y."/>
            <person name="Tangrot J."/>
            <person name="Rosling A."/>
        </authorList>
    </citation>
    <scope>NUCLEOTIDE SEQUENCE</scope>
    <source>
        <strain evidence="1">MA461A</strain>
    </source>
</reference>
<dbReference type="Proteomes" id="UP000789920">
    <property type="component" value="Unassembled WGS sequence"/>
</dbReference>
<sequence length="116" mass="12115">DVACRARCAHVPNPSNQDVNATNSCIAACPNNTTEAYQTCRDNCILQYYSQPTSYPQSAVAVAPTPTNPSAPSGTNANMSSTGKPTSTPNPISAASQFKSNLYFALFLAILAAAIL</sequence>
<organism evidence="1 2">
    <name type="scientific">Racocetra persica</name>
    <dbReference type="NCBI Taxonomy" id="160502"/>
    <lineage>
        <taxon>Eukaryota</taxon>
        <taxon>Fungi</taxon>
        <taxon>Fungi incertae sedis</taxon>
        <taxon>Mucoromycota</taxon>
        <taxon>Glomeromycotina</taxon>
        <taxon>Glomeromycetes</taxon>
        <taxon>Diversisporales</taxon>
        <taxon>Gigasporaceae</taxon>
        <taxon>Racocetra</taxon>
    </lineage>
</organism>
<accession>A0ACA9RIZ1</accession>
<protein>
    <submittedName>
        <fullName evidence="1">5812_t:CDS:1</fullName>
    </submittedName>
</protein>
<dbReference type="EMBL" id="CAJVQC010054883">
    <property type="protein sequence ID" value="CAG8794719.1"/>
    <property type="molecule type" value="Genomic_DNA"/>
</dbReference>